<organism evidence="3 4">
    <name type="scientific">Parastrongyloides trichosuri</name>
    <name type="common">Possum-specific nematode worm</name>
    <dbReference type="NCBI Taxonomy" id="131310"/>
    <lineage>
        <taxon>Eukaryota</taxon>
        <taxon>Metazoa</taxon>
        <taxon>Ecdysozoa</taxon>
        <taxon>Nematoda</taxon>
        <taxon>Chromadorea</taxon>
        <taxon>Rhabditida</taxon>
        <taxon>Tylenchina</taxon>
        <taxon>Panagrolaimomorpha</taxon>
        <taxon>Strongyloidoidea</taxon>
        <taxon>Strongyloididae</taxon>
        <taxon>Parastrongyloides</taxon>
    </lineage>
</organism>
<evidence type="ECO:0000259" key="2">
    <source>
        <dbReference type="PROSITE" id="PS50240"/>
    </source>
</evidence>
<feature type="domain" description="Peptidase S1" evidence="2">
    <location>
        <begin position="117"/>
        <end position="390"/>
    </location>
</feature>
<dbReference type="PROSITE" id="PS50240">
    <property type="entry name" value="TRYPSIN_DOM"/>
    <property type="match status" value="1"/>
</dbReference>
<dbReference type="InterPro" id="IPR001254">
    <property type="entry name" value="Trypsin_dom"/>
</dbReference>
<evidence type="ECO:0000256" key="1">
    <source>
        <dbReference type="ARBA" id="ARBA00023157"/>
    </source>
</evidence>
<reference evidence="4" key="1">
    <citation type="submission" date="2017-02" db="UniProtKB">
        <authorList>
            <consortium name="WormBaseParasite"/>
        </authorList>
    </citation>
    <scope>IDENTIFICATION</scope>
</reference>
<dbReference type="GO" id="GO:0004252">
    <property type="term" value="F:serine-type endopeptidase activity"/>
    <property type="evidence" value="ECO:0007669"/>
    <property type="project" value="InterPro"/>
</dbReference>
<dbReference type="Pfam" id="PF00089">
    <property type="entry name" value="Trypsin"/>
    <property type="match status" value="1"/>
</dbReference>
<name>A0A0N4ZWL8_PARTI</name>
<dbReference type="PRINTS" id="PR00722">
    <property type="entry name" value="CHYMOTRYPSIN"/>
</dbReference>
<dbReference type="SUPFAM" id="SSF50494">
    <property type="entry name" value="Trypsin-like serine proteases"/>
    <property type="match status" value="1"/>
</dbReference>
<dbReference type="PROSITE" id="PS00134">
    <property type="entry name" value="TRYPSIN_HIS"/>
    <property type="match status" value="1"/>
</dbReference>
<dbReference type="STRING" id="131310.A0A0N4ZWL8"/>
<protein>
    <submittedName>
        <fullName evidence="4">Peptidase S1 domain-containing protein</fullName>
    </submittedName>
</protein>
<dbReference type="GO" id="GO:0006508">
    <property type="term" value="P:proteolysis"/>
    <property type="evidence" value="ECO:0007669"/>
    <property type="project" value="InterPro"/>
</dbReference>
<keyword evidence="1" id="KW-1015">Disulfide bond</keyword>
<dbReference type="WBParaSite" id="PTRK_0001304800.1">
    <property type="protein sequence ID" value="PTRK_0001304800.1"/>
    <property type="gene ID" value="PTRK_0001304800"/>
</dbReference>
<evidence type="ECO:0000313" key="4">
    <source>
        <dbReference type="WBParaSite" id="PTRK_0001304800.1"/>
    </source>
</evidence>
<dbReference type="InterPro" id="IPR043504">
    <property type="entry name" value="Peptidase_S1_PA_chymotrypsin"/>
</dbReference>
<proteinExistence type="predicted"/>
<accession>A0A0N4ZWL8</accession>
<keyword evidence="3" id="KW-1185">Reference proteome</keyword>
<dbReference type="SMART" id="SM00020">
    <property type="entry name" value="Tryp_SPc"/>
    <property type="match status" value="1"/>
</dbReference>
<dbReference type="PANTHER" id="PTHR24253">
    <property type="entry name" value="TRANSMEMBRANE PROTEASE SERINE"/>
    <property type="match status" value="1"/>
</dbReference>
<dbReference type="AlphaFoldDB" id="A0A0N4ZWL8"/>
<dbReference type="InterPro" id="IPR001314">
    <property type="entry name" value="Peptidase_S1A"/>
</dbReference>
<dbReference type="PANTHER" id="PTHR24253:SF153">
    <property type="entry name" value="SERINE PROTEASE HEPSIN"/>
    <property type="match status" value="1"/>
</dbReference>
<dbReference type="Proteomes" id="UP000038045">
    <property type="component" value="Unplaced"/>
</dbReference>
<dbReference type="InterPro" id="IPR018114">
    <property type="entry name" value="TRYPSIN_HIS"/>
</dbReference>
<dbReference type="Gene3D" id="2.40.10.10">
    <property type="entry name" value="Trypsin-like serine proteases"/>
    <property type="match status" value="1"/>
</dbReference>
<evidence type="ECO:0000313" key="3">
    <source>
        <dbReference type="Proteomes" id="UP000038045"/>
    </source>
</evidence>
<sequence length="398" mass="44795">MFIKVYQKFLFIFTIICILPILKIQSSFEISKADDVMDFSVLKQGGRAYFHISRRGEFPIIKRITPEENNKVQEICGTVTKNHLKKDEQISVDKRRKLRSVNSTDFEGRKFFKAISYAHGKVPDGAIPWAISLGIQHSSFCSGSIISQYHVITAAHCLFKYETASSNCFGTKDLHLDLNVRVYYGGTCLKKSVDGLCKKVNVKEKFIRRISYFYLYNKHECGMGGDIAIIEVDSPFVFDNDTRPICLPPSSFNEVTDMPKKELIHTFGFGKTETNMTSVYLRRGKNILCDPNTLDNNGLYCMRGCTGVDNVDCLGSSGNKQGICRGDSGGGDFIRMNKVEDSNEQRYMLFGIHSAGSECAPDSRLSTVDHKSVRVTNHVKELCWLAGVCAKERIINLN</sequence>
<dbReference type="InterPro" id="IPR009003">
    <property type="entry name" value="Peptidase_S1_PA"/>
</dbReference>